<protein>
    <submittedName>
        <fullName evidence="1">Uncharacterized protein</fullName>
    </submittedName>
</protein>
<proteinExistence type="predicted"/>
<dbReference type="EMBL" id="NFFZ01000086">
    <property type="protein sequence ID" value="OTI51881.1"/>
    <property type="molecule type" value="Genomic_DNA"/>
</dbReference>
<dbReference type="Proteomes" id="UP000194857">
    <property type="component" value="Unassembled WGS sequence"/>
</dbReference>
<comment type="caution">
    <text evidence="1">The sequence shown here is derived from an EMBL/GenBank/DDBJ whole genome shotgun (WGS) entry which is preliminary data.</text>
</comment>
<name>A0A241XE80_PSEAI</name>
<dbReference type="AlphaFoldDB" id="A0A241XE80"/>
<reference evidence="1 2" key="1">
    <citation type="submission" date="2017-05" db="EMBL/GenBank/DDBJ databases">
        <authorList>
            <person name="Song R."/>
            <person name="Chenine A.L."/>
            <person name="Ruprecht R.M."/>
        </authorList>
    </citation>
    <scope>NUCLEOTIDE SEQUENCE [LARGE SCALE GENOMIC DNA]</scope>
    <source>
        <strain evidence="1 2">S567_C10_BS</strain>
    </source>
</reference>
<sequence>MSKFKAGDLALVINHTFPPVVGTCVELISRHLVGPVDRSDPMDPGVYEPPDGEPVWVVDDQGAIVWEKWLMPLRGDFQPEQKKAKGEIA</sequence>
<evidence type="ECO:0000313" key="1">
    <source>
        <dbReference type="EMBL" id="OTI51881.1"/>
    </source>
</evidence>
<accession>A0A241XE80</accession>
<gene>
    <name evidence="1" type="ORF">CAZ10_38460</name>
</gene>
<organism evidence="1 2">
    <name type="scientific">Pseudomonas aeruginosa</name>
    <dbReference type="NCBI Taxonomy" id="287"/>
    <lineage>
        <taxon>Bacteria</taxon>
        <taxon>Pseudomonadati</taxon>
        <taxon>Pseudomonadota</taxon>
        <taxon>Gammaproteobacteria</taxon>
        <taxon>Pseudomonadales</taxon>
        <taxon>Pseudomonadaceae</taxon>
        <taxon>Pseudomonas</taxon>
    </lineage>
</organism>
<dbReference type="RefSeq" id="WP_023464599.1">
    <property type="nucleotide sequence ID" value="NZ_CAADLW010000829.1"/>
</dbReference>
<evidence type="ECO:0000313" key="2">
    <source>
        <dbReference type="Proteomes" id="UP000194857"/>
    </source>
</evidence>